<keyword evidence="3" id="KW-1185">Reference proteome</keyword>
<dbReference type="PANTHER" id="PTHR30386">
    <property type="entry name" value="MEMBRANE FUSION SUBUNIT OF EMRAB-TOLC MULTIDRUG EFFLUX PUMP"/>
    <property type="match status" value="1"/>
</dbReference>
<dbReference type="OrthoDB" id="9811754at2"/>
<accession>A0A062U9C5</accession>
<evidence type="ECO:0000313" key="2">
    <source>
        <dbReference type="EMBL" id="RAN32340.1"/>
    </source>
</evidence>
<dbReference type="GO" id="GO:0055085">
    <property type="term" value="P:transmembrane transport"/>
    <property type="evidence" value="ECO:0007669"/>
    <property type="project" value="InterPro"/>
</dbReference>
<evidence type="ECO:0000259" key="1">
    <source>
        <dbReference type="Pfam" id="PF25917"/>
    </source>
</evidence>
<dbReference type="eggNOG" id="COG1566">
    <property type="taxonomic scope" value="Bacteria"/>
</dbReference>
<proteinExistence type="predicted"/>
<dbReference type="PANTHER" id="PTHR30386:SF24">
    <property type="entry name" value="MULTIDRUG RESISTANCE EFFLUX PUMP"/>
    <property type="match status" value="1"/>
</dbReference>
<accession>A0A328JSC4</accession>
<dbReference type="Pfam" id="PF25917">
    <property type="entry name" value="BSH_RND"/>
    <property type="match status" value="1"/>
</dbReference>
<dbReference type="RefSeq" id="WP_081814862.1">
    <property type="nucleotide sequence ID" value="NZ_AWFA01000003.1"/>
</dbReference>
<reference evidence="2 3" key="1">
    <citation type="submission" date="2013-04" db="EMBL/GenBank/DDBJ databases">
        <title>Hyphomonas sp. T24B3 Genome Sequencing.</title>
        <authorList>
            <person name="Lai Q."/>
            <person name="Shao Z."/>
        </authorList>
    </citation>
    <scope>NUCLEOTIDE SEQUENCE [LARGE SCALE GENOMIC DNA]</scope>
    <source>
        <strain evidence="2 3">T24B3</strain>
    </source>
</reference>
<organism evidence="2 3">
    <name type="scientific">Hyphomonas pacifica</name>
    <dbReference type="NCBI Taxonomy" id="1280941"/>
    <lineage>
        <taxon>Bacteria</taxon>
        <taxon>Pseudomonadati</taxon>
        <taxon>Pseudomonadota</taxon>
        <taxon>Alphaproteobacteria</taxon>
        <taxon>Hyphomonadales</taxon>
        <taxon>Hyphomonadaceae</taxon>
        <taxon>Hyphomonas</taxon>
    </lineage>
</organism>
<feature type="domain" description="Multidrug resistance protein MdtA-like barrel-sandwich hybrid" evidence="1">
    <location>
        <begin position="87"/>
        <end position="311"/>
    </location>
</feature>
<name>A0A062U9C5_9PROT</name>
<dbReference type="SUPFAM" id="SSF111369">
    <property type="entry name" value="HlyD-like secretion proteins"/>
    <property type="match status" value="2"/>
</dbReference>
<dbReference type="InterPro" id="IPR058625">
    <property type="entry name" value="MdtA-like_BSH"/>
</dbReference>
<gene>
    <name evidence="2" type="ORF">HY3_03165</name>
</gene>
<dbReference type="STRING" id="1280941.HY2_07330"/>
<dbReference type="Gene3D" id="2.40.30.170">
    <property type="match status" value="1"/>
</dbReference>
<protein>
    <recommendedName>
        <fullName evidence="1">Multidrug resistance protein MdtA-like barrel-sandwich hybrid domain-containing protein</fullName>
    </recommendedName>
</protein>
<dbReference type="Proteomes" id="UP000249123">
    <property type="component" value="Unassembled WGS sequence"/>
</dbReference>
<dbReference type="AlphaFoldDB" id="A0A062U9C5"/>
<sequence>MNVRFLKKSPQSDAEVAKGEGAPLPLNDDMPIAQTDKEEDGRLSPRRIIMMLVAAVAVLAIGYKAVDWFVAGRFEVSTNNAYIRADIATIAPKVQGYVTNVHVLDNQQVKAGDLLVTLESADYAAQLAEAEATLSQAEANAVQLRARVASAEAALETAQSEISAQRDRLAEASAQADAAAANANLSASDYTRYEELAARGHYPKAALEAVASKDKASQASLQQSRAAITTRRSELSVSQASYHRAQEELSAAKAAVTGADANVEAARARVDAAKLNAARTELRAPIDGVVANRAVTEGQLMNPGQQAMSVVPIQSSYIIANFKETQVENMREGQPVHVRVDAYPGLKVEGYLASIAPATGSQFSLIPQDTATGNFTKIVQRVPVRIDLSDHALATGLMRPGLSVEVTVVTRNDG</sequence>
<dbReference type="PRINTS" id="PR01490">
    <property type="entry name" value="RTXTOXIND"/>
</dbReference>
<evidence type="ECO:0000313" key="3">
    <source>
        <dbReference type="Proteomes" id="UP000249123"/>
    </source>
</evidence>
<dbReference type="EMBL" id="AWFB01000034">
    <property type="protein sequence ID" value="RAN32340.1"/>
    <property type="molecule type" value="Genomic_DNA"/>
</dbReference>
<dbReference type="InterPro" id="IPR050739">
    <property type="entry name" value="MFP"/>
</dbReference>
<comment type="caution">
    <text evidence="2">The sequence shown here is derived from an EMBL/GenBank/DDBJ whole genome shotgun (WGS) entry which is preliminary data.</text>
</comment>
<dbReference type="Gene3D" id="2.40.50.100">
    <property type="match status" value="1"/>
</dbReference>